<keyword evidence="5 13" id="KW-0235">DNA replication</keyword>
<dbReference type="Proteomes" id="UP000440668">
    <property type="component" value="Unassembled WGS sequence"/>
</dbReference>
<dbReference type="SUPFAM" id="SSF52540">
    <property type="entry name" value="P-loop containing nucleoside triphosphate hydrolases"/>
    <property type="match status" value="1"/>
</dbReference>
<evidence type="ECO:0000256" key="8">
    <source>
        <dbReference type="ARBA" id="ARBA00022840"/>
    </source>
</evidence>
<evidence type="ECO:0000256" key="2">
    <source>
        <dbReference type="ARBA" id="ARBA00008016"/>
    </source>
</evidence>
<feature type="region of interest" description="Disordered" evidence="15">
    <location>
        <begin position="175"/>
        <end position="196"/>
    </location>
</feature>
<dbReference type="GO" id="GO:0006302">
    <property type="term" value="P:double-strand break repair"/>
    <property type="evidence" value="ECO:0007669"/>
    <property type="project" value="TreeGrafter"/>
</dbReference>
<dbReference type="Pfam" id="PF02463">
    <property type="entry name" value="SMC_N"/>
    <property type="match status" value="1"/>
</dbReference>
<keyword evidence="11 13" id="KW-0742">SOS response</keyword>
<dbReference type="InterPro" id="IPR003395">
    <property type="entry name" value="RecF/RecN/SMC_N"/>
</dbReference>
<evidence type="ECO:0000256" key="10">
    <source>
        <dbReference type="ARBA" id="ARBA00023204"/>
    </source>
</evidence>
<comment type="caution">
    <text evidence="17">The sequence shown here is derived from an EMBL/GenBank/DDBJ whole genome shotgun (WGS) entry which is preliminary data.</text>
</comment>
<dbReference type="Gene3D" id="1.20.1050.90">
    <property type="entry name" value="RecF/RecN/SMC, N-terminal domain"/>
    <property type="match status" value="1"/>
</dbReference>
<gene>
    <name evidence="13 17" type="primary">recF</name>
    <name evidence="17" type="ORF">GJV82_05135</name>
</gene>
<reference evidence="17 18" key="1">
    <citation type="submission" date="2019-11" db="EMBL/GenBank/DDBJ databases">
        <title>Cellulosimicrobium composti sp. nov. isolated from a compost.</title>
        <authorList>
            <person name="Yang Y."/>
        </authorList>
    </citation>
    <scope>NUCLEOTIDE SEQUENCE [LARGE SCALE GENOMIC DNA]</scope>
    <source>
        <strain evidence="17 18">BIT-GX5</strain>
    </source>
</reference>
<dbReference type="PANTHER" id="PTHR32182:SF0">
    <property type="entry name" value="DNA REPLICATION AND REPAIR PROTEIN RECF"/>
    <property type="match status" value="1"/>
</dbReference>
<evidence type="ECO:0000313" key="18">
    <source>
        <dbReference type="Proteomes" id="UP000440668"/>
    </source>
</evidence>
<dbReference type="GO" id="GO:0005524">
    <property type="term" value="F:ATP binding"/>
    <property type="evidence" value="ECO:0007669"/>
    <property type="project" value="UniProtKB-UniRule"/>
</dbReference>
<evidence type="ECO:0000256" key="5">
    <source>
        <dbReference type="ARBA" id="ARBA00022705"/>
    </source>
</evidence>
<dbReference type="InterPro" id="IPR042174">
    <property type="entry name" value="RecF_2"/>
</dbReference>
<dbReference type="InterPro" id="IPR027417">
    <property type="entry name" value="P-loop_NTPase"/>
</dbReference>
<evidence type="ECO:0000256" key="15">
    <source>
        <dbReference type="SAM" id="MobiDB-lite"/>
    </source>
</evidence>
<evidence type="ECO:0000313" key="17">
    <source>
        <dbReference type="EMBL" id="MTG88333.1"/>
    </source>
</evidence>
<dbReference type="NCBIfam" id="TIGR00611">
    <property type="entry name" value="recf"/>
    <property type="match status" value="1"/>
</dbReference>
<organism evidence="17 18">
    <name type="scientific">Cellulosimicrobium composti</name>
    <dbReference type="NCBI Taxonomy" id="2672572"/>
    <lineage>
        <taxon>Bacteria</taxon>
        <taxon>Bacillati</taxon>
        <taxon>Actinomycetota</taxon>
        <taxon>Actinomycetes</taxon>
        <taxon>Micrococcales</taxon>
        <taxon>Promicromonosporaceae</taxon>
        <taxon>Cellulosimicrobium</taxon>
    </lineage>
</organism>
<dbReference type="AlphaFoldDB" id="A0A6N7ZG15"/>
<dbReference type="GO" id="GO:0006260">
    <property type="term" value="P:DNA replication"/>
    <property type="evidence" value="ECO:0007669"/>
    <property type="project" value="UniProtKB-UniRule"/>
</dbReference>
<evidence type="ECO:0000256" key="3">
    <source>
        <dbReference type="ARBA" id="ARBA00020170"/>
    </source>
</evidence>
<evidence type="ECO:0000256" key="9">
    <source>
        <dbReference type="ARBA" id="ARBA00023125"/>
    </source>
</evidence>
<keyword evidence="8 13" id="KW-0067">ATP-binding</keyword>
<keyword evidence="10 13" id="KW-0234">DNA repair</keyword>
<evidence type="ECO:0000256" key="7">
    <source>
        <dbReference type="ARBA" id="ARBA00022763"/>
    </source>
</evidence>
<dbReference type="EMBL" id="WMKA01000007">
    <property type="protein sequence ID" value="MTG88333.1"/>
    <property type="molecule type" value="Genomic_DNA"/>
</dbReference>
<dbReference type="RefSeq" id="WP_155098464.1">
    <property type="nucleotide sequence ID" value="NZ_WMKA01000007.1"/>
</dbReference>
<dbReference type="GO" id="GO:0009432">
    <property type="term" value="P:SOS response"/>
    <property type="evidence" value="ECO:0007669"/>
    <property type="project" value="UniProtKB-UniRule"/>
</dbReference>
<evidence type="ECO:0000256" key="13">
    <source>
        <dbReference type="HAMAP-Rule" id="MF_00365"/>
    </source>
</evidence>
<keyword evidence="7 13" id="KW-0227">DNA damage</keyword>
<feature type="region of interest" description="Disordered" evidence="15">
    <location>
        <begin position="256"/>
        <end position="280"/>
    </location>
</feature>
<evidence type="ECO:0000256" key="4">
    <source>
        <dbReference type="ARBA" id="ARBA00022490"/>
    </source>
</evidence>
<evidence type="ECO:0000256" key="6">
    <source>
        <dbReference type="ARBA" id="ARBA00022741"/>
    </source>
</evidence>
<feature type="binding site" evidence="13">
    <location>
        <begin position="30"/>
        <end position="37"/>
    </location>
    <ligand>
        <name>ATP</name>
        <dbReference type="ChEBI" id="CHEBI:30616"/>
    </ligand>
</feature>
<evidence type="ECO:0000256" key="1">
    <source>
        <dbReference type="ARBA" id="ARBA00004496"/>
    </source>
</evidence>
<dbReference type="GO" id="GO:0003697">
    <property type="term" value="F:single-stranded DNA binding"/>
    <property type="evidence" value="ECO:0007669"/>
    <property type="project" value="UniProtKB-UniRule"/>
</dbReference>
<name>A0A6N7ZG15_9MICO</name>
<proteinExistence type="inferred from homology"/>
<evidence type="ECO:0000256" key="11">
    <source>
        <dbReference type="ARBA" id="ARBA00023236"/>
    </source>
</evidence>
<dbReference type="InterPro" id="IPR001238">
    <property type="entry name" value="DNA-binding_RecF"/>
</dbReference>
<evidence type="ECO:0000256" key="12">
    <source>
        <dbReference type="ARBA" id="ARBA00025401"/>
    </source>
</evidence>
<keyword evidence="4 13" id="KW-0963">Cytoplasm</keyword>
<keyword evidence="6 13" id="KW-0547">Nucleotide-binding</keyword>
<accession>A0A6N7ZG15</accession>
<dbReference type="PROSITE" id="PS00617">
    <property type="entry name" value="RECF_1"/>
    <property type="match status" value="1"/>
</dbReference>
<protein>
    <recommendedName>
        <fullName evidence="3 13">DNA replication and repair protein RecF</fullName>
    </recommendedName>
</protein>
<feature type="domain" description="RecF/RecN/SMC N-terminal" evidence="16">
    <location>
        <begin position="2"/>
        <end position="407"/>
    </location>
</feature>
<sequence length="434" mass="46328">MYVSHLSLVDFRSYESVDVELVPGVNALVGQNGQGKTNLVEAIGYVATLASHRVAGDAALVRAGATRAVVRTRVVRGDRASTVELEIASGRANRARINRSPAKRPRDVLGIVRTVLFAPEDLALVKGDPDGRRRFLDQLAVLLVPRVAALLADYDRVLRQRGALLKSATALRGRGRGARRAAVEPPPEDDAPEQAASPLATLEVWDARLASLGAEITALRLQLVAALMPYVAEAYEQVSAGQGEARIAYRSSVDEVLDEDAPSSATPAAGTDPQDDADAPALPDVATLEKRMLDAMRVVRAKEIERGVNLVGPHRDDVVLTLGGLPAKGYASHGESWSFALALRLASYRLLKDGAPAGLDSLLWADQWGPDGEPILVLDDVFAELDVRRRERLAELVAGAGQVIITAAVPDDVPALLEGARFSVHDGTVSRVED</sequence>
<dbReference type="PROSITE" id="PS00618">
    <property type="entry name" value="RECF_2"/>
    <property type="match status" value="1"/>
</dbReference>
<evidence type="ECO:0000256" key="14">
    <source>
        <dbReference type="RuleBase" id="RU000578"/>
    </source>
</evidence>
<keyword evidence="9 13" id="KW-0238">DNA-binding</keyword>
<dbReference type="GO" id="GO:0005737">
    <property type="term" value="C:cytoplasm"/>
    <property type="evidence" value="ECO:0007669"/>
    <property type="project" value="UniProtKB-SubCell"/>
</dbReference>
<evidence type="ECO:0000259" key="16">
    <source>
        <dbReference type="Pfam" id="PF02463"/>
    </source>
</evidence>
<comment type="function">
    <text evidence="12 13 14">The RecF protein is involved in DNA metabolism; it is required for DNA replication and normal SOS inducibility. RecF binds preferentially to single-stranded, linear DNA. It also seems to bind ATP.</text>
</comment>
<dbReference type="PANTHER" id="PTHR32182">
    <property type="entry name" value="DNA REPLICATION AND REPAIR PROTEIN RECF"/>
    <property type="match status" value="1"/>
</dbReference>
<dbReference type="GO" id="GO:0000731">
    <property type="term" value="P:DNA synthesis involved in DNA repair"/>
    <property type="evidence" value="ECO:0007669"/>
    <property type="project" value="TreeGrafter"/>
</dbReference>
<comment type="subcellular location">
    <subcellularLocation>
        <location evidence="1 13 14">Cytoplasm</location>
    </subcellularLocation>
</comment>
<dbReference type="HAMAP" id="MF_00365">
    <property type="entry name" value="RecF"/>
    <property type="match status" value="1"/>
</dbReference>
<dbReference type="Gene3D" id="3.40.50.300">
    <property type="entry name" value="P-loop containing nucleotide triphosphate hydrolases"/>
    <property type="match status" value="1"/>
</dbReference>
<dbReference type="InterPro" id="IPR018078">
    <property type="entry name" value="DNA-binding_RecF_CS"/>
</dbReference>
<comment type="similarity">
    <text evidence="2 13 14">Belongs to the RecF family.</text>
</comment>